<reference evidence="4" key="1">
    <citation type="submission" date="2020-05" db="EMBL/GenBank/DDBJ databases">
        <title>WGS assembly of Panicum virgatum.</title>
        <authorList>
            <person name="Lovell J.T."/>
            <person name="Jenkins J."/>
            <person name="Shu S."/>
            <person name="Juenger T.E."/>
            <person name="Schmutz J."/>
        </authorList>
    </citation>
    <scope>NUCLEOTIDE SEQUENCE</scope>
    <source>
        <strain evidence="4">AP13</strain>
    </source>
</reference>
<name>A0A8T0QQN6_PANVG</name>
<feature type="region of interest" description="Disordered" evidence="3">
    <location>
        <begin position="447"/>
        <end position="471"/>
    </location>
</feature>
<feature type="compositionally biased region" description="Polar residues" evidence="3">
    <location>
        <begin position="873"/>
        <end position="891"/>
    </location>
</feature>
<feature type="compositionally biased region" description="Low complexity" evidence="3">
    <location>
        <begin position="497"/>
        <end position="510"/>
    </location>
</feature>
<feature type="region of interest" description="Disordered" evidence="3">
    <location>
        <begin position="564"/>
        <end position="612"/>
    </location>
</feature>
<dbReference type="EMBL" id="CM029049">
    <property type="protein sequence ID" value="KAG2575418.1"/>
    <property type="molecule type" value="Genomic_DNA"/>
</dbReference>
<feature type="compositionally biased region" description="Low complexity" evidence="3">
    <location>
        <begin position="564"/>
        <end position="576"/>
    </location>
</feature>
<gene>
    <name evidence="4" type="ORF">PVAP13_7KG380400</name>
</gene>
<protein>
    <recommendedName>
        <fullName evidence="6">Protein IQ-DOMAIN 32</fullName>
    </recommendedName>
</protein>
<dbReference type="GO" id="GO:0005516">
    <property type="term" value="F:calmodulin binding"/>
    <property type="evidence" value="ECO:0007669"/>
    <property type="project" value="UniProtKB-KW"/>
</dbReference>
<keyword evidence="5" id="KW-1185">Reference proteome</keyword>
<feature type="region of interest" description="Disordered" evidence="3">
    <location>
        <begin position="495"/>
        <end position="529"/>
    </location>
</feature>
<dbReference type="PROSITE" id="PS50096">
    <property type="entry name" value="IQ"/>
    <property type="match status" value="1"/>
</dbReference>
<comment type="caution">
    <text evidence="4">The sequence shown here is derived from an EMBL/GenBank/DDBJ whole genome shotgun (WGS) entry which is preliminary data.</text>
</comment>
<proteinExistence type="inferred from homology"/>
<feature type="compositionally biased region" description="Basic and acidic residues" evidence="3">
    <location>
        <begin position="701"/>
        <end position="728"/>
    </location>
</feature>
<sequence length="981" mass="108831">MARSKNGCLKILVCAGSGSDPSAGSDADADDHPDENKAISDKSRWSFRRRSTRHRVLKNSDISEPETLSSSKAKADITPSNNVYTSTYSYASEKPLQQDKPDEKILHEEKPEEKPLHQEMSDEKLMEKPEEKPLHQEISDEKLMEKPIEKPVHKLMEEPVDQIIEKSIEHPAEETTETATEEPAPKITDAPTEVPAEKTSEAASEDPTERIMENPIEETTEREVEELIEKPTVNISVASTGPEQEETTSPVEGIGADREDDHLESAASDLQPDSGTSIARQELLNQKDLVKLQAIVRGHLVRKQASESLHCLLAIVKIQGLIRARQAQQSGEKVQETIVHSSGEKLLRNGFALKLMDTMPTPKSIHIKCDPSESDITWKWMERWTSLIPPITGEQLPGYRENVELMGENVKEDAQHDDEIVPLGSDLSFPKLVPEYVKESLGTSDSVDLKAPASIPDETSEVEIRRDPESELIENIDIDAEHVTDQKSENAVDEFLTSSDQQSTQADASSEPNPLPEKPESSIEDIVDAYSSEQTLEIEGKRSVVRKSCNPAFAAAQLKFEELSTNSTVSRSNSSSYLDGASKSRVHTPRSQEDYLSKQDNDTVLSESSVGHDAKMVIAASECGTEISISSTLDSPDRSEGDGGEIVLEIGSLENRNYVSDKANKDASMMHSDVKNSPEVEAELQKEEQQNGHVADPEVEAQPKEELVQEPHVEPEKSDLQDYAEKPVECYATPEGTPMSRATVPESHGTPSSEVSVNTKKSRSKKPKSHASKRSLASPNSDSVGRSSTENFSKESRRAKRENSSKAAKSDHADQEPRISNSNPVPSYMQFTESARAKASASASPKMSPDVQDSNPRKRHSLPMTNGKHDSSPRMQRSSSQAQQNVKSNGAVPHNSSEVAYLMCSPSSIPAWCHRISRWVSRDDSCLLRVFHLIRRFFFFFLIRCWNTEYGWKKGSSCRLMCTFVGCYWLCYLTDDSGFCV</sequence>
<feature type="compositionally biased region" description="Basic residues" evidence="3">
    <location>
        <begin position="45"/>
        <end position="57"/>
    </location>
</feature>
<feature type="compositionally biased region" description="Polar residues" evidence="3">
    <location>
        <begin position="749"/>
        <end position="759"/>
    </location>
</feature>
<feature type="region of interest" description="Disordered" evidence="3">
    <location>
        <begin position="16"/>
        <end position="153"/>
    </location>
</feature>
<feature type="compositionally biased region" description="Low complexity" evidence="3">
    <location>
        <begin position="837"/>
        <end position="849"/>
    </location>
</feature>
<feature type="region of interest" description="Disordered" evidence="3">
    <location>
        <begin position="165"/>
        <end position="221"/>
    </location>
</feature>
<dbReference type="Proteomes" id="UP000823388">
    <property type="component" value="Chromosome 7K"/>
</dbReference>
<feature type="compositionally biased region" description="Basic residues" evidence="3">
    <location>
        <begin position="760"/>
        <end position="773"/>
    </location>
</feature>
<feature type="compositionally biased region" description="Polar residues" evidence="3">
    <location>
        <begin position="236"/>
        <end position="250"/>
    </location>
</feature>
<dbReference type="PANTHER" id="PTHR32295">
    <property type="entry name" value="IQ-DOMAIN 5-RELATED"/>
    <property type="match status" value="1"/>
</dbReference>
<evidence type="ECO:0000256" key="3">
    <source>
        <dbReference type="SAM" id="MobiDB-lite"/>
    </source>
</evidence>
<feature type="compositionally biased region" description="Polar residues" evidence="3">
    <location>
        <begin position="60"/>
        <end position="90"/>
    </location>
</feature>
<feature type="compositionally biased region" description="Basic and acidic residues" evidence="3">
    <location>
        <begin position="590"/>
        <end position="601"/>
    </location>
</feature>
<feature type="compositionally biased region" description="Low complexity" evidence="3">
    <location>
        <begin position="16"/>
        <end position="26"/>
    </location>
</feature>
<organism evidence="4 5">
    <name type="scientific">Panicum virgatum</name>
    <name type="common">Blackwell switchgrass</name>
    <dbReference type="NCBI Taxonomy" id="38727"/>
    <lineage>
        <taxon>Eukaryota</taxon>
        <taxon>Viridiplantae</taxon>
        <taxon>Streptophyta</taxon>
        <taxon>Embryophyta</taxon>
        <taxon>Tracheophyta</taxon>
        <taxon>Spermatophyta</taxon>
        <taxon>Magnoliopsida</taxon>
        <taxon>Liliopsida</taxon>
        <taxon>Poales</taxon>
        <taxon>Poaceae</taxon>
        <taxon>PACMAD clade</taxon>
        <taxon>Panicoideae</taxon>
        <taxon>Panicodae</taxon>
        <taxon>Paniceae</taxon>
        <taxon>Panicinae</taxon>
        <taxon>Panicum</taxon>
        <taxon>Panicum sect. Hiantes</taxon>
    </lineage>
</organism>
<evidence type="ECO:0000256" key="1">
    <source>
        <dbReference type="ARBA" id="ARBA00022860"/>
    </source>
</evidence>
<feature type="compositionally biased region" description="Basic and acidic residues" evidence="3">
    <location>
        <begin position="672"/>
        <end position="690"/>
    </location>
</feature>
<feature type="region of interest" description="Disordered" evidence="3">
    <location>
        <begin position="625"/>
        <end position="891"/>
    </location>
</feature>
<dbReference type="AlphaFoldDB" id="A0A8T0QQN6"/>
<feature type="compositionally biased region" description="Basic and acidic residues" evidence="3">
    <location>
        <begin position="34"/>
        <end position="44"/>
    </location>
</feature>
<keyword evidence="1" id="KW-0112">Calmodulin-binding</keyword>
<accession>A0A8T0QQN6</accession>
<feature type="region of interest" description="Disordered" evidence="3">
    <location>
        <begin position="236"/>
        <end position="256"/>
    </location>
</feature>
<dbReference type="PANTHER" id="PTHR32295:SF154">
    <property type="entry name" value="PROTEIN IQ-DOMAIN 32"/>
    <property type="match status" value="1"/>
</dbReference>
<evidence type="ECO:0000313" key="5">
    <source>
        <dbReference type="Proteomes" id="UP000823388"/>
    </source>
</evidence>
<feature type="compositionally biased region" description="Polar residues" evidence="3">
    <location>
        <begin position="775"/>
        <end position="791"/>
    </location>
</feature>
<comment type="similarity">
    <text evidence="2">Belongs to the IQD family.</text>
</comment>
<evidence type="ECO:0000256" key="2">
    <source>
        <dbReference type="ARBA" id="ARBA00024341"/>
    </source>
</evidence>
<feature type="compositionally biased region" description="Basic and acidic residues" evidence="3">
    <location>
        <begin position="96"/>
        <end position="153"/>
    </location>
</feature>
<feature type="compositionally biased region" description="Basic and acidic residues" evidence="3">
    <location>
        <begin position="792"/>
        <end position="817"/>
    </location>
</feature>
<evidence type="ECO:0008006" key="6">
    <source>
        <dbReference type="Google" id="ProtNLM"/>
    </source>
</evidence>
<evidence type="ECO:0000313" key="4">
    <source>
        <dbReference type="EMBL" id="KAG2575418.1"/>
    </source>
</evidence>
<feature type="compositionally biased region" description="Polar residues" evidence="3">
    <location>
        <begin position="818"/>
        <end position="833"/>
    </location>
</feature>